<dbReference type="PANTHER" id="PTHR11629">
    <property type="entry name" value="VACUOLAR PROTON ATPASES"/>
    <property type="match status" value="1"/>
</dbReference>
<comment type="caution">
    <text evidence="10">The sequence shown here is derived from an EMBL/GenBank/DDBJ whole genome shotgun (WGS) entry which is preliminary data.</text>
</comment>
<dbReference type="EMBL" id="VVYV01000052">
    <property type="protein sequence ID" value="KAA5413433.1"/>
    <property type="molecule type" value="Genomic_DNA"/>
</dbReference>
<keyword evidence="4 9" id="KW-0812">Transmembrane</keyword>
<gene>
    <name evidence="10" type="ORF">F2Y81_22910</name>
</gene>
<feature type="transmembrane region" description="Helical" evidence="9">
    <location>
        <begin position="356"/>
        <end position="382"/>
    </location>
</feature>
<evidence type="ECO:0000256" key="7">
    <source>
        <dbReference type="ARBA" id="ARBA00023136"/>
    </source>
</evidence>
<dbReference type="GO" id="GO:0046961">
    <property type="term" value="F:proton-transporting ATPase activity, rotational mechanism"/>
    <property type="evidence" value="ECO:0007669"/>
    <property type="project" value="InterPro"/>
</dbReference>
<feature type="coiled-coil region" evidence="8">
    <location>
        <begin position="79"/>
        <end position="106"/>
    </location>
</feature>
<comment type="subcellular location">
    <subcellularLocation>
        <location evidence="1">Membrane</location>
        <topology evidence="1">Multi-pass membrane protein</topology>
    </subcellularLocation>
</comment>
<dbReference type="GeneID" id="66308835"/>
<dbReference type="GO" id="GO:0033179">
    <property type="term" value="C:proton-transporting V-type ATPase, V0 domain"/>
    <property type="evidence" value="ECO:0007669"/>
    <property type="project" value="InterPro"/>
</dbReference>
<dbReference type="GO" id="GO:0007035">
    <property type="term" value="P:vacuolar acidification"/>
    <property type="evidence" value="ECO:0007669"/>
    <property type="project" value="TreeGrafter"/>
</dbReference>
<evidence type="ECO:0000256" key="6">
    <source>
        <dbReference type="ARBA" id="ARBA00023065"/>
    </source>
</evidence>
<feature type="transmembrane region" description="Helical" evidence="9">
    <location>
        <begin position="440"/>
        <end position="464"/>
    </location>
</feature>
<sequence>MITKMKKLTFLVYHKEYETFLDQIRELGVVHIVEKQWGEMDDTLQQFMQKRALYKSMLQSMYNLAEKQPEETVNTELAIDALVKSYEDLQERIQDLNQQLPVVGKDIAQMEVWGNFDWTSVRRLEDAGWYVQFYTCPERDYDETWAEQYNTIIVKENGGHLYFVTVTPEPVGLDIEPLRLPSLSLSELNSKKAEMEEALLQTTAELKAFCKAHYRTFESGNEQLQGDIDLLKVKLNSEEMAEGAVVLLEGWIPEDQEADVKKLLDDSGVYYEIRKATKEDNAPIKLKNNAFVRMYEVLTKMYGMPDYAEFDPTPILAPFFSLFFAFCMGDAGYGLVLIIFGFILKKKLSKSLRGMMNLVITLGIFTAIFGAILGTFFGVSLFDVELPEGMKQFMIVGKIGETTYDKQMLLALIIGVIHISIAMTVKAIGETVRYGFKESLSAWGWLLLVVGFICTGGLSFFEVISKDVSTWAFIVIGGIAAIGIYLLNNIHRNVFVNIGAGVWDTYNMATGLMGDILSYIRLYALGLAGGMLGGVFNQLAFMVNDAAGPALGWLFCGLILLFGHSLNIAMSCLSAFVHPLRLTFVEYFKNSGYDGKGEAYKPFTVVKKQIN</sequence>
<feature type="transmembrane region" description="Helical" evidence="9">
    <location>
        <begin position="319"/>
        <end position="344"/>
    </location>
</feature>
<organism evidence="10 11">
    <name type="scientific">Bacteroides cellulosilyticus</name>
    <dbReference type="NCBI Taxonomy" id="246787"/>
    <lineage>
        <taxon>Bacteria</taxon>
        <taxon>Pseudomonadati</taxon>
        <taxon>Bacteroidota</taxon>
        <taxon>Bacteroidia</taxon>
        <taxon>Bacteroidales</taxon>
        <taxon>Bacteroidaceae</taxon>
        <taxon>Bacteroides</taxon>
    </lineage>
</organism>
<evidence type="ECO:0000256" key="1">
    <source>
        <dbReference type="ARBA" id="ARBA00004141"/>
    </source>
</evidence>
<protein>
    <submittedName>
        <fullName evidence="10">ATPase V</fullName>
    </submittedName>
</protein>
<evidence type="ECO:0000256" key="3">
    <source>
        <dbReference type="ARBA" id="ARBA00022448"/>
    </source>
</evidence>
<keyword evidence="5 9" id="KW-1133">Transmembrane helix</keyword>
<dbReference type="InterPro" id="IPR002490">
    <property type="entry name" value="V-ATPase_116kDa_su"/>
</dbReference>
<proteinExistence type="inferred from homology"/>
<evidence type="ECO:0000256" key="9">
    <source>
        <dbReference type="SAM" id="Phobius"/>
    </source>
</evidence>
<comment type="similarity">
    <text evidence="2">Belongs to the V-ATPase 116 kDa subunit family.</text>
</comment>
<feature type="transmembrane region" description="Helical" evidence="9">
    <location>
        <begin position="408"/>
        <end position="428"/>
    </location>
</feature>
<dbReference type="PANTHER" id="PTHR11629:SF63">
    <property type="entry name" value="V-TYPE PROTON ATPASE SUBUNIT A"/>
    <property type="match status" value="1"/>
</dbReference>
<evidence type="ECO:0000313" key="10">
    <source>
        <dbReference type="EMBL" id="KAA5413433.1"/>
    </source>
</evidence>
<evidence type="ECO:0000313" key="11">
    <source>
        <dbReference type="Proteomes" id="UP000448877"/>
    </source>
</evidence>
<evidence type="ECO:0000256" key="5">
    <source>
        <dbReference type="ARBA" id="ARBA00022989"/>
    </source>
</evidence>
<keyword evidence="7 9" id="KW-0472">Membrane</keyword>
<evidence type="ECO:0000256" key="4">
    <source>
        <dbReference type="ARBA" id="ARBA00022692"/>
    </source>
</evidence>
<dbReference type="GO" id="GO:0051117">
    <property type="term" value="F:ATPase binding"/>
    <property type="evidence" value="ECO:0007669"/>
    <property type="project" value="TreeGrafter"/>
</dbReference>
<name>A0A108T1T0_9BACE</name>
<dbReference type="AlphaFoldDB" id="A0A108T1T0"/>
<feature type="coiled-coil region" evidence="8">
    <location>
        <begin position="185"/>
        <end position="241"/>
    </location>
</feature>
<feature type="transmembrane region" description="Helical" evidence="9">
    <location>
        <begin position="550"/>
        <end position="577"/>
    </location>
</feature>
<dbReference type="Proteomes" id="UP000448877">
    <property type="component" value="Unassembled WGS sequence"/>
</dbReference>
<evidence type="ECO:0000256" key="2">
    <source>
        <dbReference type="ARBA" id="ARBA00009904"/>
    </source>
</evidence>
<keyword evidence="6" id="KW-0406">Ion transport</keyword>
<accession>A0A108T1T0</accession>
<keyword evidence="8" id="KW-0175">Coiled coil</keyword>
<evidence type="ECO:0000256" key="8">
    <source>
        <dbReference type="SAM" id="Coils"/>
    </source>
</evidence>
<dbReference type="RefSeq" id="WP_007218701.1">
    <property type="nucleotide sequence ID" value="NZ_CABMLT010000037.1"/>
</dbReference>
<reference evidence="10 11" key="1">
    <citation type="journal article" date="2019" name="Nat. Med.">
        <title>A library of human gut bacterial isolates paired with longitudinal multiomics data enables mechanistic microbiome research.</title>
        <authorList>
            <person name="Poyet M."/>
            <person name="Groussin M."/>
            <person name="Gibbons S.M."/>
            <person name="Avila-Pacheco J."/>
            <person name="Jiang X."/>
            <person name="Kearney S.M."/>
            <person name="Perrotta A.R."/>
            <person name="Berdy B."/>
            <person name="Zhao S."/>
            <person name="Lieberman T.D."/>
            <person name="Swanson P.K."/>
            <person name="Smith M."/>
            <person name="Roesemann S."/>
            <person name="Alexander J.E."/>
            <person name="Rich S.A."/>
            <person name="Livny J."/>
            <person name="Vlamakis H."/>
            <person name="Clish C."/>
            <person name="Bullock K."/>
            <person name="Deik A."/>
            <person name="Scott J."/>
            <person name="Pierce K.A."/>
            <person name="Xavier R.J."/>
            <person name="Alm E.J."/>
        </authorList>
    </citation>
    <scope>NUCLEOTIDE SEQUENCE [LARGE SCALE GENOMIC DNA]</scope>
    <source>
        <strain evidence="10 11">BIOML-A6</strain>
    </source>
</reference>
<feature type="transmembrane region" description="Helical" evidence="9">
    <location>
        <begin position="522"/>
        <end position="544"/>
    </location>
</feature>
<dbReference type="GO" id="GO:0016471">
    <property type="term" value="C:vacuolar proton-transporting V-type ATPase complex"/>
    <property type="evidence" value="ECO:0007669"/>
    <property type="project" value="TreeGrafter"/>
</dbReference>
<keyword evidence="3" id="KW-0813">Transport</keyword>
<feature type="transmembrane region" description="Helical" evidence="9">
    <location>
        <begin position="470"/>
        <end position="487"/>
    </location>
</feature>
<dbReference type="Pfam" id="PF01496">
    <property type="entry name" value="V_ATPase_I"/>
    <property type="match status" value="2"/>
</dbReference>